<evidence type="ECO:0000256" key="1">
    <source>
        <dbReference type="SAM" id="SignalP"/>
    </source>
</evidence>
<feature type="signal peptide" evidence="1">
    <location>
        <begin position="1"/>
        <end position="24"/>
    </location>
</feature>
<dbReference type="InterPro" id="IPR000782">
    <property type="entry name" value="FAS1_domain"/>
</dbReference>
<dbReference type="PANTHER" id="PTHR10900:SF77">
    <property type="entry name" value="FI19380P1"/>
    <property type="match status" value="1"/>
</dbReference>
<keyword evidence="4" id="KW-1185">Reference proteome</keyword>
<dbReference type="SMART" id="SM00554">
    <property type="entry name" value="FAS1"/>
    <property type="match status" value="1"/>
</dbReference>
<dbReference type="PROSITE" id="PS50213">
    <property type="entry name" value="FAS1"/>
    <property type="match status" value="1"/>
</dbReference>
<dbReference type="RefSeq" id="WP_106525038.1">
    <property type="nucleotide sequence ID" value="NZ_PYGD01000013.1"/>
</dbReference>
<dbReference type="Proteomes" id="UP000240572">
    <property type="component" value="Unassembled WGS sequence"/>
</dbReference>
<gene>
    <name evidence="3" type="ORF">B0I18_11321</name>
</gene>
<dbReference type="AlphaFoldDB" id="A0A2P8CVP0"/>
<evidence type="ECO:0000313" key="3">
    <source>
        <dbReference type="EMBL" id="PSK89009.1"/>
    </source>
</evidence>
<dbReference type="EMBL" id="PYGD01000013">
    <property type="protein sequence ID" value="PSK89009.1"/>
    <property type="molecule type" value="Genomic_DNA"/>
</dbReference>
<comment type="caution">
    <text evidence="3">The sequence shown here is derived from an EMBL/GenBank/DDBJ whole genome shotgun (WGS) entry which is preliminary data.</text>
</comment>
<dbReference type="SUPFAM" id="SSF82153">
    <property type="entry name" value="FAS1 domain"/>
    <property type="match status" value="1"/>
</dbReference>
<proteinExistence type="predicted"/>
<evidence type="ECO:0000259" key="2">
    <source>
        <dbReference type="PROSITE" id="PS50213"/>
    </source>
</evidence>
<feature type="domain" description="FAS1" evidence="2">
    <location>
        <begin position="36"/>
        <end position="180"/>
    </location>
</feature>
<sequence>MKKVVLAALLALGLGAAAPTALHAQTQAKLNAARNQTVMAFLIQSSPEYATLVKSINAAALEKTFAGQGSYTVFAPTNKAFESLPPGQLDFLLKPENIDSLQKILTYHVISGPQTVAEIHEKIKQAGGEYTAPTIGEGGNVTFLVEGNNVVIKDAHGFRSVLLPPVKTTNGIIYRMDKILIP</sequence>
<dbReference type="InterPro" id="IPR036378">
    <property type="entry name" value="FAS1_dom_sf"/>
</dbReference>
<dbReference type="OrthoDB" id="1144324at2"/>
<name>A0A2P8CVP0_9BACT</name>
<accession>A0A2P8CVP0</accession>
<dbReference type="FunFam" id="2.30.180.10:FF:000032">
    <property type="entry name" value="Fasciclin domain-containing protein, putative"/>
    <property type="match status" value="1"/>
</dbReference>
<protein>
    <submittedName>
        <fullName evidence="3">Putative surface protein with fasciclin (FAS1) repeats</fullName>
    </submittedName>
</protein>
<keyword evidence="1" id="KW-0732">Signal</keyword>
<dbReference type="Pfam" id="PF02469">
    <property type="entry name" value="Fasciclin"/>
    <property type="match status" value="1"/>
</dbReference>
<dbReference type="GO" id="GO:0005615">
    <property type="term" value="C:extracellular space"/>
    <property type="evidence" value="ECO:0007669"/>
    <property type="project" value="TreeGrafter"/>
</dbReference>
<dbReference type="PANTHER" id="PTHR10900">
    <property type="entry name" value="PERIOSTIN-RELATED"/>
    <property type="match status" value="1"/>
</dbReference>
<organism evidence="3 4">
    <name type="scientific">Taibaiella chishuiensis</name>
    <dbReference type="NCBI Taxonomy" id="1434707"/>
    <lineage>
        <taxon>Bacteria</taxon>
        <taxon>Pseudomonadati</taxon>
        <taxon>Bacteroidota</taxon>
        <taxon>Chitinophagia</taxon>
        <taxon>Chitinophagales</taxon>
        <taxon>Chitinophagaceae</taxon>
        <taxon>Taibaiella</taxon>
    </lineage>
</organism>
<evidence type="ECO:0000313" key="4">
    <source>
        <dbReference type="Proteomes" id="UP000240572"/>
    </source>
</evidence>
<feature type="chain" id="PRO_5015134354" evidence="1">
    <location>
        <begin position="25"/>
        <end position="182"/>
    </location>
</feature>
<dbReference type="Gene3D" id="2.30.180.10">
    <property type="entry name" value="FAS1 domain"/>
    <property type="match status" value="1"/>
</dbReference>
<reference evidence="3 4" key="1">
    <citation type="submission" date="2018-03" db="EMBL/GenBank/DDBJ databases">
        <title>Genomic Encyclopedia of Type Strains, Phase III (KMG-III): the genomes of soil and plant-associated and newly described type strains.</title>
        <authorList>
            <person name="Whitman W."/>
        </authorList>
    </citation>
    <scope>NUCLEOTIDE SEQUENCE [LARGE SCALE GENOMIC DNA]</scope>
    <source>
        <strain evidence="3 4">CGMCC 1.12700</strain>
    </source>
</reference>
<dbReference type="InterPro" id="IPR050904">
    <property type="entry name" value="Adhesion/Biosynth-related"/>
</dbReference>